<evidence type="ECO:0000313" key="2">
    <source>
        <dbReference type="Proteomes" id="UP001430953"/>
    </source>
</evidence>
<dbReference type="Proteomes" id="UP001430953">
    <property type="component" value="Unassembled WGS sequence"/>
</dbReference>
<comment type="caution">
    <text evidence="1">The sequence shown here is derived from an EMBL/GenBank/DDBJ whole genome shotgun (WGS) entry which is preliminary data.</text>
</comment>
<evidence type="ECO:0000313" key="1">
    <source>
        <dbReference type="EMBL" id="KAL0130994.1"/>
    </source>
</evidence>
<accession>A0AAW2GUR8</accession>
<dbReference type="EMBL" id="JADYXP020000002">
    <property type="protein sequence ID" value="KAL0130994.1"/>
    <property type="molecule type" value="Genomic_DNA"/>
</dbReference>
<organism evidence="1 2">
    <name type="scientific">Cardiocondyla obscurior</name>
    <dbReference type="NCBI Taxonomy" id="286306"/>
    <lineage>
        <taxon>Eukaryota</taxon>
        <taxon>Metazoa</taxon>
        <taxon>Ecdysozoa</taxon>
        <taxon>Arthropoda</taxon>
        <taxon>Hexapoda</taxon>
        <taxon>Insecta</taxon>
        <taxon>Pterygota</taxon>
        <taxon>Neoptera</taxon>
        <taxon>Endopterygota</taxon>
        <taxon>Hymenoptera</taxon>
        <taxon>Apocrita</taxon>
        <taxon>Aculeata</taxon>
        <taxon>Formicoidea</taxon>
        <taxon>Formicidae</taxon>
        <taxon>Myrmicinae</taxon>
        <taxon>Cardiocondyla</taxon>
    </lineage>
</organism>
<dbReference type="AlphaFoldDB" id="A0AAW2GUR8"/>
<keyword evidence="2" id="KW-1185">Reference proteome</keyword>
<name>A0AAW2GUR8_9HYME</name>
<reference evidence="1 2" key="1">
    <citation type="submission" date="2023-03" db="EMBL/GenBank/DDBJ databases">
        <title>High recombination rates correlate with genetic variation in Cardiocondyla obscurior ants.</title>
        <authorList>
            <person name="Errbii M."/>
        </authorList>
    </citation>
    <scope>NUCLEOTIDE SEQUENCE [LARGE SCALE GENOMIC DNA]</scope>
    <source>
        <strain evidence="1">Alpha-2009</strain>
        <tissue evidence="1">Whole body</tissue>
    </source>
</reference>
<proteinExistence type="predicted"/>
<gene>
    <name evidence="1" type="ORF">PUN28_002525</name>
</gene>
<protein>
    <submittedName>
        <fullName evidence="1">Uncharacterized protein</fullName>
    </submittedName>
</protein>
<sequence>MGNICNFFFFLNKILDGIIYYKLINENVTIVSKWIEVVLSLLNRCRSRDSSKLLSLKQSSRHSVTNFGGDEGHEIFGTDHKLRAPTISEFQTSFRTITFLIIAIQKVVNFNEDIFREKYQEIFALSV</sequence>